<dbReference type="GO" id="GO:0005840">
    <property type="term" value="C:ribosome"/>
    <property type="evidence" value="ECO:0007669"/>
    <property type="project" value="InterPro"/>
</dbReference>
<dbReference type="AlphaFoldDB" id="A0A068UZD1"/>
<sequence>MCKIWISNVIYQIVKVYILSVYRRLILRNVGLIFRIRLPLSSQTFTFGSTRRSCRIHQQRQLQQQNGYFLRFNAQEACHLRQEEGLKEKAKEPEAYIEDTKSNHVVRKLRQRQQDCKIDPHFEEQFAGGRLLAAISSRPLQCGRADGYILEGKELEFYVKKIQRKKGKGASGAA</sequence>
<dbReference type="PhylomeDB" id="A0A068UZD1"/>
<dbReference type="GO" id="GO:0003735">
    <property type="term" value="F:structural constituent of ribosome"/>
    <property type="evidence" value="ECO:0007669"/>
    <property type="project" value="InterPro"/>
</dbReference>
<name>A0A068UZD1_COFCA</name>
<dbReference type="STRING" id="49390.A0A068UZD1"/>
<dbReference type="Proteomes" id="UP000295252">
    <property type="component" value="Chromosome VII"/>
</dbReference>
<organism evidence="1 2">
    <name type="scientific">Coffea canephora</name>
    <name type="common">Robusta coffee</name>
    <dbReference type="NCBI Taxonomy" id="49390"/>
    <lineage>
        <taxon>Eukaryota</taxon>
        <taxon>Viridiplantae</taxon>
        <taxon>Streptophyta</taxon>
        <taxon>Embryophyta</taxon>
        <taxon>Tracheophyta</taxon>
        <taxon>Spermatophyta</taxon>
        <taxon>Magnoliopsida</taxon>
        <taxon>eudicotyledons</taxon>
        <taxon>Gunneridae</taxon>
        <taxon>Pentapetalae</taxon>
        <taxon>asterids</taxon>
        <taxon>lamiids</taxon>
        <taxon>Gentianales</taxon>
        <taxon>Rubiaceae</taxon>
        <taxon>Ixoroideae</taxon>
        <taxon>Gardenieae complex</taxon>
        <taxon>Bertiereae - Coffeeae clade</taxon>
        <taxon>Coffeeae</taxon>
        <taxon>Coffea</taxon>
    </lineage>
</organism>
<evidence type="ECO:0000313" key="1">
    <source>
        <dbReference type="EMBL" id="CDP13756.1"/>
    </source>
</evidence>
<dbReference type="EMBL" id="HG739160">
    <property type="protein sequence ID" value="CDP13756.1"/>
    <property type="molecule type" value="Genomic_DNA"/>
</dbReference>
<proteinExistence type="predicted"/>
<dbReference type="GO" id="GO:0006412">
    <property type="term" value="P:translation"/>
    <property type="evidence" value="ECO:0007669"/>
    <property type="project" value="InterPro"/>
</dbReference>
<protein>
    <recommendedName>
        <fullName evidence="3">40S ribosomal protein S8</fullName>
    </recommendedName>
</protein>
<dbReference type="InterPro" id="IPR001047">
    <property type="entry name" value="Ribosomal_eS8"/>
</dbReference>
<keyword evidence="2" id="KW-1185">Reference proteome</keyword>
<evidence type="ECO:0000313" key="2">
    <source>
        <dbReference type="Proteomes" id="UP000295252"/>
    </source>
</evidence>
<reference evidence="2" key="1">
    <citation type="journal article" date="2014" name="Science">
        <title>The coffee genome provides insight into the convergent evolution of caffeine biosynthesis.</title>
        <authorList>
            <person name="Denoeud F."/>
            <person name="Carretero-Paulet L."/>
            <person name="Dereeper A."/>
            <person name="Droc G."/>
            <person name="Guyot R."/>
            <person name="Pietrella M."/>
            <person name="Zheng C."/>
            <person name="Alberti A."/>
            <person name="Anthony F."/>
            <person name="Aprea G."/>
            <person name="Aury J.M."/>
            <person name="Bento P."/>
            <person name="Bernard M."/>
            <person name="Bocs S."/>
            <person name="Campa C."/>
            <person name="Cenci A."/>
            <person name="Combes M.C."/>
            <person name="Crouzillat D."/>
            <person name="Da Silva C."/>
            <person name="Daddiego L."/>
            <person name="De Bellis F."/>
            <person name="Dussert S."/>
            <person name="Garsmeur O."/>
            <person name="Gayraud T."/>
            <person name="Guignon V."/>
            <person name="Jahn K."/>
            <person name="Jamilloux V."/>
            <person name="Joet T."/>
            <person name="Labadie K."/>
            <person name="Lan T."/>
            <person name="Leclercq J."/>
            <person name="Lepelley M."/>
            <person name="Leroy T."/>
            <person name="Li L.T."/>
            <person name="Librado P."/>
            <person name="Lopez L."/>
            <person name="Munoz A."/>
            <person name="Noel B."/>
            <person name="Pallavicini A."/>
            <person name="Perrotta G."/>
            <person name="Poncet V."/>
            <person name="Pot D."/>
            <person name="Priyono X."/>
            <person name="Rigoreau M."/>
            <person name="Rouard M."/>
            <person name="Rozas J."/>
            <person name="Tranchant-Dubreuil C."/>
            <person name="VanBuren R."/>
            <person name="Zhang Q."/>
            <person name="Andrade A.C."/>
            <person name="Argout X."/>
            <person name="Bertrand B."/>
            <person name="de Kochko A."/>
            <person name="Graziosi G."/>
            <person name="Henry R.J."/>
            <person name="Jayarama X."/>
            <person name="Ming R."/>
            <person name="Nagai C."/>
            <person name="Rounsley S."/>
            <person name="Sankoff D."/>
            <person name="Giuliano G."/>
            <person name="Albert V.A."/>
            <person name="Wincker P."/>
            <person name="Lashermes P."/>
        </authorList>
    </citation>
    <scope>NUCLEOTIDE SEQUENCE [LARGE SCALE GENOMIC DNA]</scope>
    <source>
        <strain evidence="2">cv. DH200-94</strain>
    </source>
</reference>
<dbReference type="OrthoDB" id="1703270at2759"/>
<accession>A0A068UZD1</accession>
<dbReference type="Gramene" id="CDP13756">
    <property type="protein sequence ID" value="CDP13756"/>
    <property type="gene ID" value="GSCOC_T00038804001"/>
</dbReference>
<evidence type="ECO:0008006" key="3">
    <source>
        <dbReference type="Google" id="ProtNLM"/>
    </source>
</evidence>
<gene>
    <name evidence="1" type="ORF">GSCOC_T00038804001</name>
</gene>
<dbReference type="PANTHER" id="PTHR10394">
    <property type="entry name" value="40S RIBOSOMAL PROTEIN S8"/>
    <property type="match status" value="1"/>
</dbReference>
<dbReference type="Gene3D" id="3.10.290.70">
    <property type="match status" value="1"/>
</dbReference>
<dbReference type="InParanoid" id="A0A068UZD1"/>